<keyword evidence="8" id="KW-0325">Glycoprotein</keyword>
<feature type="domain" description="Malectin" evidence="11">
    <location>
        <begin position="389"/>
        <end position="523"/>
    </location>
</feature>
<name>A9VD51_MONBE</name>
<feature type="region of interest" description="Disordered" evidence="10">
    <location>
        <begin position="352"/>
        <end position="382"/>
    </location>
</feature>
<dbReference type="KEGG" id="mbr:MONBRDRAFT_12728"/>
<dbReference type="Gene3D" id="2.60.120.430">
    <property type="entry name" value="Galactose-binding lectin"/>
    <property type="match status" value="4"/>
</dbReference>
<dbReference type="InParanoid" id="A9VD51"/>
<keyword evidence="3" id="KW-0812">Transmembrane</keyword>
<dbReference type="PANTHER" id="PTHR13460:SF0">
    <property type="entry name" value="MALECTIN"/>
    <property type="match status" value="1"/>
</dbReference>
<dbReference type="GeneID" id="5895904"/>
<dbReference type="InterPro" id="IPR021720">
    <property type="entry name" value="Malectin_dom"/>
</dbReference>
<dbReference type="GO" id="GO:0030246">
    <property type="term" value="F:carbohydrate binding"/>
    <property type="evidence" value="ECO:0007669"/>
    <property type="project" value="InterPro"/>
</dbReference>
<evidence type="ECO:0000256" key="4">
    <source>
        <dbReference type="ARBA" id="ARBA00022729"/>
    </source>
</evidence>
<reference evidence="12 13" key="1">
    <citation type="journal article" date="2008" name="Nature">
        <title>The genome of the choanoflagellate Monosiga brevicollis and the origin of metazoans.</title>
        <authorList>
            <consortium name="JGI Sequencing"/>
            <person name="King N."/>
            <person name="Westbrook M.J."/>
            <person name="Young S.L."/>
            <person name="Kuo A."/>
            <person name="Abedin M."/>
            <person name="Chapman J."/>
            <person name="Fairclough S."/>
            <person name="Hellsten U."/>
            <person name="Isogai Y."/>
            <person name="Letunic I."/>
            <person name="Marr M."/>
            <person name="Pincus D."/>
            <person name="Putnam N."/>
            <person name="Rokas A."/>
            <person name="Wright K.J."/>
            <person name="Zuzow R."/>
            <person name="Dirks W."/>
            <person name="Good M."/>
            <person name="Goodstein D."/>
            <person name="Lemons D."/>
            <person name="Li W."/>
            <person name="Lyons J.B."/>
            <person name="Morris A."/>
            <person name="Nichols S."/>
            <person name="Richter D.J."/>
            <person name="Salamov A."/>
            <person name="Bork P."/>
            <person name="Lim W.A."/>
            <person name="Manning G."/>
            <person name="Miller W.T."/>
            <person name="McGinnis W."/>
            <person name="Shapiro H."/>
            <person name="Tjian R."/>
            <person name="Grigoriev I.V."/>
            <person name="Rokhsar D."/>
        </authorList>
    </citation>
    <scope>NUCLEOTIDE SEQUENCE [LARGE SCALE GENOMIC DNA]</scope>
    <source>
        <strain evidence="13">MX1 / ATCC 50154</strain>
    </source>
</reference>
<keyword evidence="5" id="KW-0256">Endoplasmic reticulum</keyword>
<evidence type="ECO:0000256" key="10">
    <source>
        <dbReference type="SAM" id="MobiDB-lite"/>
    </source>
</evidence>
<dbReference type="AlphaFoldDB" id="A9VD51"/>
<evidence type="ECO:0000256" key="6">
    <source>
        <dbReference type="ARBA" id="ARBA00022989"/>
    </source>
</evidence>
<dbReference type="Proteomes" id="UP000001357">
    <property type="component" value="Unassembled WGS sequence"/>
</dbReference>
<proteinExistence type="inferred from homology"/>
<evidence type="ECO:0000256" key="9">
    <source>
        <dbReference type="ARBA" id="ARBA00023277"/>
    </source>
</evidence>
<protein>
    <recommendedName>
        <fullName evidence="11">Malectin domain-containing protein</fullName>
    </recommendedName>
</protein>
<comment type="similarity">
    <text evidence="2">Belongs to the malectin family.</text>
</comment>
<feature type="domain" description="Malectin" evidence="11">
    <location>
        <begin position="190"/>
        <end position="332"/>
    </location>
</feature>
<evidence type="ECO:0000256" key="3">
    <source>
        <dbReference type="ARBA" id="ARBA00022692"/>
    </source>
</evidence>
<evidence type="ECO:0000313" key="13">
    <source>
        <dbReference type="Proteomes" id="UP000001357"/>
    </source>
</evidence>
<evidence type="ECO:0000259" key="11">
    <source>
        <dbReference type="Pfam" id="PF11721"/>
    </source>
</evidence>
<keyword evidence="4" id="KW-0732">Signal</keyword>
<gene>
    <name evidence="12" type="ORF">MONBRDRAFT_12728</name>
</gene>
<evidence type="ECO:0000256" key="2">
    <source>
        <dbReference type="ARBA" id="ARBA00009141"/>
    </source>
</evidence>
<evidence type="ECO:0000256" key="1">
    <source>
        <dbReference type="ARBA" id="ARBA00004115"/>
    </source>
</evidence>
<dbReference type="GO" id="GO:0005789">
    <property type="term" value="C:endoplasmic reticulum membrane"/>
    <property type="evidence" value="ECO:0007669"/>
    <property type="project" value="UniProtKB-SubCell"/>
</dbReference>
<keyword evidence="13" id="KW-1185">Reference proteome</keyword>
<evidence type="ECO:0000256" key="8">
    <source>
        <dbReference type="ARBA" id="ARBA00023180"/>
    </source>
</evidence>
<evidence type="ECO:0000313" key="12">
    <source>
        <dbReference type="EMBL" id="EDQ84539.1"/>
    </source>
</evidence>
<organism evidence="12 13">
    <name type="scientific">Monosiga brevicollis</name>
    <name type="common">Choanoflagellate</name>
    <dbReference type="NCBI Taxonomy" id="81824"/>
    <lineage>
        <taxon>Eukaryota</taxon>
        <taxon>Choanoflagellata</taxon>
        <taxon>Craspedida</taxon>
        <taxon>Salpingoecidae</taxon>
        <taxon>Monosiga</taxon>
    </lineage>
</organism>
<dbReference type="EMBL" id="CH991585">
    <property type="protein sequence ID" value="EDQ84539.1"/>
    <property type="molecule type" value="Genomic_DNA"/>
</dbReference>
<dbReference type="RefSeq" id="XP_001750655.1">
    <property type="nucleotide sequence ID" value="XM_001750603.1"/>
</dbReference>
<dbReference type="PANTHER" id="PTHR13460">
    <property type="match status" value="1"/>
</dbReference>
<feature type="domain" description="Malectin" evidence="11">
    <location>
        <begin position="10"/>
        <end position="143"/>
    </location>
</feature>
<accession>A9VD51</accession>
<comment type="subcellular location">
    <subcellularLocation>
        <location evidence="1">Endoplasmic reticulum membrane</location>
        <topology evidence="1">Single-pass type I membrane protein</topology>
    </subcellularLocation>
</comment>
<feature type="domain" description="Malectin" evidence="11">
    <location>
        <begin position="589"/>
        <end position="681"/>
    </location>
</feature>
<keyword evidence="9" id="KW-0119">Carbohydrate metabolism</keyword>
<dbReference type="InterPro" id="IPR039155">
    <property type="entry name" value="MLEC"/>
</dbReference>
<evidence type="ECO:0000256" key="7">
    <source>
        <dbReference type="ARBA" id="ARBA00023136"/>
    </source>
</evidence>
<keyword evidence="7" id="KW-0472">Membrane</keyword>
<dbReference type="Pfam" id="PF11721">
    <property type="entry name" value="Malectin"/>
    <property type="match status" value="4"/>
</dbReference>
<dbReference type="GO" id="GO:0016020">
    <property type="term" value="C:membrane"/>
    <property type="evidence" value="ECO:0000318"/>
    <property type="project" value="GO_Central"/>
</dbReference>
<sequence length="682" mass="74413">MAVVGALGHVWNADAYFNTGYMFQRAADFEVDVSQTGQVPALYQSERYFDLKQVDLVYNFPVSVPGKYLVELHFAEICDCVSKRKQRRFHVRIEGKRVEKKLDLFRDHGWGVAIRRLYELLVKDNAVTIQFQKKQGNPKISAIAIYPPGVAAQLPTTPLPVATSASPASLTTPPATTTSKDDASAFQIPIYRINCGGLSFFDSKTGHEWYGDLFSSTGKAIEDASIQVTNNGVDRYLYQTYRRGTNKEPSLVYNLPAQSQVGEPVMLLLHFLEFCADCERTFHVYVGQTRVAKSFRTMDVTGIRSRAVVVPFFGRISDDGMLQLRLEYAGTNKDWPLLMGIELYGREQTATQTQDVASASSSASLPAATSAPAPTTVSTSQSTPAGSILYRINAGGHSYSAASGAEWQEDNHFGTGVANVQTSASVPSATEPGIYQSARVGDGLHDVVYQVPIPIRGIFTVELYFAETCDCATHIGDRVFGVTVEGLQVASRLDLVAAAGWSRAFVLSVMVEVTDGMLNLILSQDPATLPPVLNGLQIAFEEATESAVTTTMTTLVTTSTTTITTTTTTTRSLTTIPDADQPMGYVALARINCGSTAAYVDSHGRLWNPDYGFVGGTSFEMPELGIANTRDPRLFQSERYGLGTLRYEIPVPAPDLYFVRLHFADICPCTLGVGSRIFKVCF</sequence>
<evidence type="ECO:0000256" key="5">
    <source>
        <dbReference type="ARBA" id="ARBA00022824"/>
    </source>
</evidence>
<keyword evidence="6" id="KW-1133">Transmembrane helix</keyword>